<name>A0A7W6WMH5_9PROT</name>
<dbReference type="EMBL" id="JACIGI010000039">
    <property type="protein sequence ID" value="MBB4287507.1"/>
    <property type="molecule type" value="Genomic_DNA"/>
</dbReference>
<organism evidence="1 2">
    <name type="scientific">Roseospira goensis</name>
    <dbReference type="NCBI Taxonomy" id="391922"/>
    <lineage>
        <taxon>Bacteria</taxon>
        <taxon>Pseudomonadati</taxon>
        <taxon>Pseudomonadota</taxon>
        <taxon>Alphaproteobacteria</taxon>
        <taxon>Rhodospirillales</taxon>
        <taxon>Rhodospirillaceae</taxon>
        <taxon>Roseospira</taxon>
    </lineage>
</organism>
<dbReference type="Proteomes" id="UP000555728">
    <property type="component" value="Unassembled WGS sequence"/>
</dbReference>
<accession>A0A7W6WMH5</accession>
<reference evidence="1 2" key="1">
    <citation type="submission" date="2020-08" db="EMBL/GenBank/DDBJ databases">
        <title>Genome sequencing of Purple Non-Sulfur Bacteria from various extreme environments.</title>
        <authorList>
            <person name="Mayer M."/>
        </authorList>
    </citation>
    <scope>NUCLEOTIDE SEQUENCE [LARGE SCALE GENOMIC DNA]</scope>
    <source>
        <strain evidence="1 2">JA135</strain>
    </source>
</reference>
<proteinExistence type="predicted"/>
<evidence type="ECO:0000313" key="1">
    <source>
        <dbReference type="EMBL" id="MBB4287507.1"/>
    </source>
</evidence>
<keyword evidence="2" id="KW-1185">Reference proteome</keyword>
<sequence>MSTPTFNHRLPPNTVEGAEHIARRAAKGALTFPVTAVTDPAERAGFWRWLRETMYMTAVEDTGERYWCAIFICAAIRRAKALVAEVDRDPVRLLDPDLSDLMPDEMQAKMKQGFREHFPDLAAAGRVDETGTTFYPADAIAAEFGVSVEDVEAAAGDAPQRPVGGLNRVH</sequence>
<protein>
    <submittedName>
        <fullName evidence="1">Uncharacterized protein</fullName>
    </submittedName>
</protein>
<gene>
    <name evidence="1" type="ORF">GGD88_003256</name>
</gene>
<dbReference type="RefSeq" id="WP_184437324.1">
    <property type="nucleotide sequence ID" value="NZ_JACIGI010000039.1"/>
</dbReference>
<comment type="caution">
    <text evidence="1">The sequence shown here is derived from an EMBL/GenBank/DDBJ whole genome shotgun (WGS) entry which is preliminary data.</text>
</comment>
<dbReference type="AlphaFoldDB" id="A0A7W6WMH5"/>
<evidence type="ECO:0000313" key="2">
    <source>
        <dbReference type="Proteomes" id="UP000555728"/>
    </source>
</evidence>